<dbReference type="EMBL" id="SNRY01000353">
    <property type="protein sequence ID" value="KAA6341971.1"/>
    <property type="molecule type" value="Genomic_DNA"/>
</dbReference>
<evidence type="ECO:0000313" key="2">
    <source>
        <dbReference type="EMBL" id="KAA6341971.1"/>
    </source>
</evidence>
<dbReference type="InterPro" id="IPR032693">
    <property type="entry name" value="YtkA-like_dom"/>
</dbReference>
<proteinExistence type="predicted"/>
<reference evidence="2" key="1">
    <citation type="submission" date="2019-03" db="EMBL/GenBank/DDBJ databases">
        <title>Single cell metagenomics reveals metabolic interactions within the superorganism composed of flagellate Streblomastix strix and complex community of Bacteroidetes bacteria on its surface.</title>
        <authorList>
            <person name="Treitli S.C."/>
            <person name="Kolisko M."/>
            <person name="Husnik F."/>
            <person name="Keeling P."/>
            <person name="Hampl V."/>
        </authorList>
    </citation>
    <scope>NUCLEOTIDE SEQUENCE</scope>
    <source>
        <strain evidence="2">STM</strain>
    </source>
</reference>
<organism evidence="2">
    <name type="scientific">termite gut metagenome</name>
    <dbReference type="NCBI Taxonomy" id="433724"/>
    <lineage>
        <taxon>unclassified sequences</taxon>
        <taxon>metagenomes</taxon>
        <taxon>organismal metagenomes</taxon>
    </lineage>
</organism>
<comment type="caution">
    <text evidence="2">The sequence shown here is derived from an EMBL/GenBank/DDBJ whole genome shotgun (WGS) entry which is preliminary data.</text>
</comment>
<sequence length="289" mass="32191">MKKKRITLSWVLVFALAIASCDKDEPLVVEDPTAGLLPAPVEGLTTENGYTFHFYSADGKLTRGYTEIFIALTGADGKWVDDFTVSRFHPLMDMGEHKHATPVGKVEKVEGKALYKTWFGFLMYTGQMDGKWVLDFNYTISQTEGKITGAVPQVDPYPTENAKWIQSFKIGDETYYLTIGSPLALKEGSNILKAYINKVEDSLLPYETVDGGYKIEIDPRMPDMDNHSSPNNKALEWDAQEGIYKGTLNLSMTGHWRINLKVLSTTGDLIGGTDVEGAGNSTLYWDIHI</sequence>
<protein>
    <recommendedName>
        <fullName evidence="1">YtkA-like domain-containing protein</fullName>
    </recommendedName>
</protein>
<dbReference type="PROSITE" id="PS51257">
    <property type="entry name" value="PROKAR_LIPOPROTEIN"/>
    <property type="match status" value="1"/>
</dbReference>
<accession>A0A5J4S9N2</accession>
<evidence type="ECO:0000259" key="1">
    <source>
        <dbReference type="Pfam" id="PF13115"/>
    </source>
</evidence>
<dbReference type="Pfam" id="PF13115">
    <property type="entry name" value="YtkA"/>
    <property type="match status" value="1"/>
</dbReference>
<gene>
    <name evidence="2" type="ORF">EZS27_010256</name>
</gene>
<feature type="domain" description="YtkA-like" evidence="1">
    <location>
        <begin position="207"/>
        <end position="260"/>
    </location>
</feature>
<name>A0A5J4S9N2_9ZZZZ</name>
<dbReference type="AlphaFoldDB" id="A0A5J4S9N2"/>